<evidence type="ECO:0000313" key="2">
    <source>
        <dbReference type="Proteomes" id="UP000297245"/>
    </source>
</evidence>
<gene>
    <name evidence="1" type="ORF">K435DRAFT_789210</name>
</gene>
<keyword evidence="2" id="KW-1185">Reference proteome</keyword>
<reference evidence="1 2" key="1">
    <citation type="journal article" date="2019" name="Nat. Ecol. Evol.">
        <title>Megaphylogeny resolves global patterns of mushroom evolution.</title>
        <authorList>
            <person name="Varga T."/>
            <person name="Krizsan K."/>
            <person name="Foldi C."/>
            <person name="Dima B."/>
            <person name="Sanchez-Garcia M."/>
            <person name="Sanchez-Ramirez S."/>
            <person name="Szollosi G.J."/>
            <person name="Szarkandi J.G."/>
            <person name="Papp V."/>
            <person name="Albert L."/>
            <person name="Andreopoulos W."/>
            <person name="Angelini C."/>
            <person name="Antonin V."/>
            <person name="Barry K.W."/>
            <person name="Bougher N.L."/>
            <person name="Buchanan P."/>
            <person name="Buyck B."/>
            <person name="Bense V."/>
            <person name="Catcheside P."/>
            <person name="Chovatia M."/>
            <person name="Cooper J."/>
            <person name="Damon W."/>
            <person name="Desjardin D."/>
            <person name="Finy P."/>
            <person name="Geml J."/>
            <person name="Haridas S."/>
            <person name="Hughes K."/>
            <person name="Justo A."/>
            <person name="Karasinski D."/>
            <person name="Kautmanova I."/>
            <person name="Kiss B."/>
            <person name="Kocsube S."/>
            <person name="Kotiranta H."/>
            <person name="LaButti K.M."/>
            <person name="Lechner B.E."/>
            <person name="Liimatainen K."/>
            <person name="Lipzen A."/>
            <person name="Lukacs Z."/>
            <person name="Mihaltcheva S."/>
            <person name="Morgado L.N."/>
            <person name="Niskanen T."/>
            <person name="Noordeloos M.E."/>
            <person name="Ohm R.A."/>
            <person name="Ortiz-Santana B."/>
            <person name="Ovrebo C."/>
            <person name="Racz N."/>
            <person name="Riley R."/>
            <person name="Savchenko A."/>
            <person name="Shiryaev A."/>
            <person name="Soop K."/>
            <person name="Spirin V."/>
            <person name="Szebenyi C."/>
            <person name="Tomsovsky M."/>
            <person name="Tulloss R.E."/>
            <person name="Uehling J."/>
            <person name="Grigoriev I.V."/>
            <person name="Vagvolgyi C."/>
            <person name="Papp T."/>
            <person name="Martin F.M."/>
            <person name="Miettinen O."/>
            <person name="Hibbett D.S."/>
            <person name="Nagy L.G."/>
        </authorList>
    </citation>
    <scope>NUCLEOTIDE SEQUENCE [LARGE SCALE GENOMIC DNA]</scope>
    <source>
        <strain evidence="1 2">CBS 962.96</strain>
    </source>
</reference>
<proteinExistence type="predicted"/>
<dbReference type="OrthoDB" id="2838638at2759"/>
<name>A0A4S8MU24_DENBC</name>
<dbReference type="SUPFAM" id="SSF52047">
    <property type="entry name" value="RNI-like"/>
    <property type="match status" value="1"/>
</dbReference>
<protein>
    <submittedName>
        <fullName evidence="1">Uncharacterized protein</fullName>
    </submittedName>
</protein>
<evidence type="ECO:0000313" key="1">
    <source>
        <dbReference type="EMBL" id="THV06743.1"/>
    </source>
</evidence>
<sequence length="481" mass="55512">MAIEQILSQICRRWRTVALSFPALWTRIVLNCPPNHREKMLMMYMHRSISLHGQALPLELYIDSSDPFSTPKILAIIEANKSRWRAISIRLLSPLAFIELPWRQFNSLDLPQIEHFSITFRTYPTDEEKEMLTEHNLTMLTGSTSIKTLRLQSTGMIFLRIPTVTENVTTLHLRQVSPWPQDYPPLRSFLKSFPSLIHLSLWGDFVPPGSPLKEDTIFTPNLRSLRVSDNKTISTLLLSLSAPQLASLTLRNLSYSSLDLFQHRYKPWACDKFPQLQTLVLIRPQLSNETWKRLFSDFAGITRFDLINCYGDQALELLSERNPELERIGFDVSLPLPYLQTISLHHLKDVKGSFVDFLAARTAQGVAPKLRLHSSIRHSALSVLRANVYRWDALEFWPTISPESSGSEYQVFEDDHDWSMQLLTKPPPERDVLYPPWAPSPEKEKLGWWTKFVNVSKEFLVDITKFSGTRIASFSITSKQY</sequence>
<dbReference type="InterPro" id="IPR032675">
    <property type="entry name" value="LRR_dom_sf"/>
</dbReference>
<dbReference type="AlphaFoldDB" id="A0A4S8MU24"/>
<organism evidence="1 2">
    <name type="scientific">Dendrothele bispora (strain CBS 962.96)</name>
    <dbReference type="NCBI Taxonomy" id="1314807"/>
    <lineage>
        <taxon>Eukaryota</taxon>
        <taxon>Fungi</taxon>
        <taxon>Dikarya</taxon>
        <taxon>Basidiomycota</taxon>
        <taxon>Agaricomycotina</taxon>
        <taxon>Agaricomycetes</taxon>
        <taxon>Agaricomycetidae</taxon>
        <taxon>Agaricales</taxon>
        <taxon>Agaricales incertae sedis</taxon>
        <taxon>Dendrothele</taxon>
    </lineage>
</organism>
<dbReference type="Proteomes" id="UP000297245">
    <property type="component" value="Unassembled WGS sequence"/>
</dbReference>
<accession>A0A4S8MU24</accession>
<dbReference type="EMBL" id="ML179041">
    <property type="protein sequence ID" value="THV06743.1"/>
    <property type="molecule type" value="Genomic_DNA"/>
</dbReference>
<dbReference type="Gene3D" id="3.80.10.10">
    <property type="entry name" value="Ribonuclease Inhibitor"/>
    <property type="match status" value="1"/>
</dbReference>